<dbReference type="OrthoDB" id="9805682at2"/>
<evidence type="ECO:0000256" key="10">
    <source>
        <dbReference type="SAM" id="Phobius"/>
    </source>
</evidence>
<evidence type="ECO:0000256" key="4">
    <source>
        <dbReference type="ARBA" id="ARBA00022475"/>
    </source>
</evidence>
<keyword evidence="6 9" id="KW-0812">Transmembrane</keyword>
<keyword evidence="7 10" id="KW-1133">Transmembrane helix</keyword>
<dbReference type="EMBL" id="SLXT01000005">
    <property type="protein sequence ID" value="TCP67119.1"/>
    <property type="molecule type" value="Genomic_DNA"/>
</dbReference>
<evidence type="ECO:0000256" key="8">
    <source>
        <dbReference type="ARBA" id="ARBA00023136"/>
    </source>
</evidence>
<dbReference type="InterPro" id="IPR003004">
    <property type="entry name" value="GspF/PilC"/>
</dbReference>
<keyword evidence="13" id="KW-1185">Reference proteome</keyword>
<dbReference type="PANTHER" id="PTHR30012:SF0">
    <property type="entry name" value="TYPE II SECRETION SYSTEM PROTEIN F-RELATED"/>
    <property type="match status" value="1"/>
</dbReference>
<dbReference type="AlphaFoldDB" id="A0A4R2RVX9"/>
<comment type="subcellular location">
    <subcellularLocation>
        <location evidence="1">Cell inner membrane</location>
        <topology evidence="1">Multi-pass membrane protein</topology>
    </subcellularLocation>
    <subcellularLocation>
        <location evidence="9">Cell membrane</location>
        <topology evidence="9">Multi-pass membrane protein</topology>
    </subcellularLocation>
</comment>
<sequence>MPTFRYKVREQSGAAREGTMEGEAAQAVALRLRENGLFVITVEAIKEQSKAGNSLSLDALFQRKMKAAELVLFCRQFATLLNAGVPLYNALVILQEQGRNEAFRQAMNSVIDDVRKGNTFSASVSKHTKVFPDIFVSMVEAGELGGILDEIMLRLATHFEKENDLQSKAKSAIIYPVIISIVAVGVVAFLIGYVIPTFSEVLTDMDVQLPLITRIVLAIAYAVQDYWYLGFVAVLVAALTYQQAMKQASMRYLRDLYILKIPFFGELLLKVAVARFTRTLGTLLKSGVPLMQSLEVVKKTVGNLVVSEGIGNAQESITRGMGIYEPLNTNPVFPRMVVQMVGVGEETGMLDQMLEKIADYYDTEVGTIVGRMSSVIEPILMVIMGIIVGVIVIAMFLPMFEMIGPSGPAAQ</sequence>
<feature type="transmembrane region" description="Helical" evidence="10">
    <location>
        <begin position="215"/>
        <end position="241"/>
    </location>
</feature>
<evidence type="ECO:0000256" key="2">
    <source>
        <dbReference type="ARBA" id="ARBA00005745"/>
    </source>
</evidence>
<dbReference type="InterPro" id="IPR018076">
    <property type="entry name" value="T2SS_GspF_dom"/>
</dbReference>
<keyword evidence="3 9" id="KW-0813">Transport</keyword>
<evidence type="ECO:0000256" key="9">
    <source>
        <dbReference type="RuleBase" id="RU003923"/>
    </source>
</evidence>
<protein>
    <submittedName>
        <fullName evidence="12">Type IV pilus assembly protein PilC</fullName>
    </submittedName>
</protein>
<dbReference type="PROSITE" id="PS00874">
    <property type="entry name" value="T2SP_F"/>
    <property type="match status" value="1"/>
</dbReference>
<reference evidence="12 13" key="1">
    <citation type="submission" date="2019-03" db="EMBL/GenBank/DDBJ databases">
        <title>Genomic Encyclopedia of Type Strains, Phase IV (KMG-IV): sequencing the most valuable type-strain genomes for metagenomic binning, comparative biology and taxonomic classification.</title>
        <authorList>
            <person name="Goeker M."/>
        </authorList>
    </citation>
    <scope>NUCLEOTIDE SEQUENCE [LARGE SCALE GENOMIC DNA]</scope>
    <source>
        <strain evidence="12 13">DSM 11170</strain>
    </source>
</reference>
<dbReference type="RefSeq" id="WP_131918356.1">
    <property type="nucleotide sequence ID" value="NZ_JAOQNU010000005.1"/>
</dbReference>
<proteinExistence type="inferred from homology"/>
<dbReference type="InterPro" id="IPR001992">
    <property type="entry name" value="T2SS_GspF/T4SS_PilC_CS"/>
</dbReference>
<evidence type="ECO:0000256" key="6">
    <source>
        <dbReference type="ARBA" id="ARBA00022692"/>
    </source>
</evidence>
<feature type="transmembrane region" description="Helical" evidence="10">
    <location>
        <begin position="379"/>
        <end position="400"/>
    </location>
</feature>
<keyword evidence="8 10" id="KW-0472">Membrane</keyword>
<evidence type="ECO:0000256" key="5">
    <source>
        <dbReference type="ARBA" id="ARBA00022519"/>
    </source>
</evidence>
<dbReference type="GO" id="GO:0015628">
    <property type="term" value="P:protein secretion by the type II secretion system"/>
    <property type="evidence" value="ECO:0007669"/>
    <property type="project" value="TreeGrafter"/>
</dbReference>
<evidence type="ECO:0000256" key="3">
    <source>
        <dbReference type="ARBA" id="ARBA00022448"/>
    </source>
</evidence>
<feature type="domain" description="Type II secretion system protein GspF" evidence="11">
    <location>
        <begin position="73"/>
        <end position="196"/>
    </location>
</feature>
<keyword evidence="4" id="KW-1003">Cell membrane</keyword>
<dbReference type="GO" id="GO:0005886">
    <property type="term" value="C:plasma membrane"/>
    <property type="evidence" value="ECO:0007669"/>
    <property type="project" value="UniProtKB-SubCell"/>
</dbReference>
<accession>A0A4R2RVX9</accession>
<comment type="caution">
    <text evidence="12">The sequence shown here is derived from an EMBL/GenBank/DDBJ whole genome shotgun (WGS) entry which is preliminary data.</text>
</comment>
<organism evidence="12 13">
    <name type="scientific">Heliophilum fasciatum</name>
    <dbReference type="NCBI Taxonomy" id="35700"/>
    <lineage>
        <taxon>Bacteria</taxon>
        <taxon>Bacillati</taxon>
        <taxon>Bacillota</taxon>
        <taxon>Clostridia</taxon>
        <taxon>Eubacteriales</taxon>
        <taxon>Heliobacteriaceae</taxon>
        <taxon>Heliophilum</taxon>
    </lineage>
</organism>
<dbReference type="Pfam" id="PF00482">
    <property type="entry name" value="T2SSF"/>
    <property type="match status" value="2"/>
</dbReference>
<evidence type="ECO:0000256" key="7">
    <source>
        <dbReference type="ARBA" id="ARBA00022989"/>
    </source>
</evidence>
<comment type="similarity">
    <text evidence="2 9">Belongs to the GSP F family.</text>
</comment>
<dbReference type="FunFam" id="1.20.81.30:FF:000001">
    <property type="entry name" value="Type II secretion system protein F"/>
    <property type="match status" value="2"/>
</dbReference>
<evidence type="ECO:0000256" key="1">
    <source>
        <dbReference type="ARBA" id="ARBA00004429"/>
    </source>
</evidence>
<feature type="transmembrane region" description="Helical" evidence="10">
    <location>
        <begin position="173"/>
        <end position="195"/>
    </location>
</feature>
<dbReference type="PANTHER" id="PTHR30012">
    <property type="entry name" value="GENERAL SECRETION PATHWAY PROTEIN"/>
    <property type="match status" value="1"/>
</dbReference>
<dbReference type="PRINTS" id="PR00812">
    <property type="entry name" value="BCTERIALGSPF"/>
</dbReference>
<dbReference type="Proteomes" id="UP000294813">
    <property type="component" value="Unassembled WGS sequence"/>
</dbReference>
<evidence type="ECO:0000259" key="11">
    <source>
        <dbReference type="Pfam" id="PF00482"/>
    </source>
</evidence>
<evidence type="ECO:0000313" key="12">
    <source>
        <dbReference type="EMBL" id="TCP67119.1"/>
    </source>
</evidence>
<keyword evidence="5" id="KW-0997">Cell inner membrane</keyword>
<dbReference type="InterPro" id="IPR042094">
    <property type="entry name" value="T2SS_GspF_sf"/>
</dbReference>
<gene>
    <name evidence="12" type="ORF">EDD73_10514</name>
</gene>
<feature type="domain" description="Type II secretion system protein GspF" evidence="11">
    <location>
        <begin position="276"/>
        <end position="398"/>
    </location>
</feature>
<evidence type="ECO:0000313" key="13">
    <source>
        <dbReference type="Proteomes" id="UP000294813"/>
    </source>
</evidence>
<name>A0A4R2RVX9_9FIRM</name>
<dbReference type="Gene3D" id="1.20.81.30">
    <property type="entry name" value="Type II secretion system (T2SS), domain F"/>
    <property type="match status" value="2"/>
</dbReference>